<proteinExistence type="predicted"/>
<dbReference type="Proteomes" id="UP000183954">
    <property type="component" value="Unassembled WGS sequence"/>
</dbReference>
<keyword evidence="3" id="KW-1185">Reference proteome</keyword>
<evidence type="ECO:0000313" key="3">
    <source>
        <dbReference type="Proteomes" id="UP000183954"/>
    </source>
</evidence>
<dbReference type="InterPro" id="IPR052024">
    <property type="entry name" value="Methanogen_methyltrans"/>
</dbReference>
<dbReference type="InterPro" id="IPR000257">
    <property type="entry name" value="Uroporphyrinogen_deCOase"/>
</dbReference>
<dbReference type="PANTHER" id="PTHR47099:SF1">
    <property type="entry name" value="METHYLCOBAMIDE:COM METHYLTRANSFERASE MTBA"/>
    <property type="match status" value="1"/>
</dbReference>
<dbReference type="GO" id="GO:0004853">
    <property type="term" value="F:uroporphyrinogen decarboxylase activity"/>
    <property type="evidence" value="ECO:0007669"/>
    <property type="project" value="InterPro"/>
</dbReference>
<accession>A0A1M6B121</accession>
<sequence>MTNEIQHIRASVGFYPNWWHKNYGIAYGKKYYYDPDYRVETQMKQMKLLHERFGDIGLGNPDPQPNPFVDYGMALVPELFGVETKFFDDALPWSIPANMSEEQINSLVVPDVLNTHPMTEIIRQMDYLEKKYGRVTGNINTCGIQNLALKLRGDDLYTDFYVNSDLVHKVMNICLETIIPLANYVRSRTGTLASSVTPMAPPEMYITPNCTTAQISNESYEEFILPYEMKLANALQPFGIHHCGSVDNVVEGYSKIKNMQFIEVGPLTDLRRVRELMPTIFINARICPVRMLQCTTEEIEQDVKRLVDTGGPYELLSIDAVGLDYGTPDENVRTMLNTAKNYSAEKIAEGK</sequence>
<dbReference type="STRING" id="1121420.SAMN02746098_04041"/>
<reference evidence="3" key="1">
    <citation type="submission" date="2016-11" db="EMBL/GenBank/DDBJ databases">
        <authorList>
            <person name="Varghese N."/>
            <person name="Submissions S."/>
        </authorList>
    </citation>
    <scope>NUCLEOTIDE SEQUENCE [LARGE SCALE GENOMIC DNA]</scope>
    <source>
        <strain evidence="3">DSM 15449</strain>
    </source>
</reference>
<dbReference type="GO" id="GO:0006779">
    <property type="term" value="P:porphyrin-containing compound biosynthetic process"/>
    <property type="evidence" value="ECO:0007669"/>
    <property type="project" value="InterPro"/>
</dbReference>
<gene>
    <name evidence="2" type="ORF">SAMN02746098_04041</name>
</gene>
<dbReference type="PANTHER" id="PTHR47099">
    <property type="entry name" value="METHYLCOBAMIDE:COM METHYLTRANSFERASE MTBA"/>
    <property type="match status" value="1"/>
</dbReference>
<dbReference type="RefSeq" id="WP_073031672.1">
    <property type="nucleotide sequence ID" value="NZ_FQXJ01000018.1"/>
</dbReference>
<dbReference type="SUPFAM" id="SSF51726">
    <property type="entry name" value="UROD/MetE-like"/>
    <property type="match status" value="1"/>
</dbReference>
<dbReference type="Gene3D" id="3.20.20.210">
    <property type="match status" value="1"/>
</dbReference>
<evidence type="ECO:0000313" key="2">
    <source>
        <dbReference type="EMBL" id="SHI42173.1"/>
    </source>
</evidence>
<feature type="domain" description="Uroporphyrinogen decarboxylase (URO-D)" evidence="1">
    <location>
        <begin position="72"/>
        <end position="342"/>
    </location>
</feature>
<dbReference type="OrthoDB" id="1791509at2"/>
<dbReference type="Pfam" id="PF01208">
    <property type="entry name" value="URO-D"/>
    <property type="match status" value="1"/>
</dbReference>
<organism evidence="2 3">
    <name type="scientific">Desulfosporosinus lacus DSM 15449</name>
    <dbReference type="NCBI Taxonomy" id="1121420"/>
    <lineage>
        <taxon>Bacteria</taxon>
        <taxon>Bacillati</taxon>
        <taxon>Bacillota</taxon>
        <taxon>Clostridia</taxon>
        <taxon>Eubacteriales</taxon>
        <taxon>Desulfitobacteriaceae</taxon>
        <taxon>Desulfosporosinus</taxon>
    </lineage>
</organism>
<dbReference type="EMBL" id="FQXJ01000018">
    <property type="protein sequence ID" value="SHI42173.1"/>
    <property type="molecule type" value="Genomic_DNA"/>
</dbReference>
<dbReference type="AlphaFoldDB" id="A0A1M6B121"/>
<name>A0A1M6B121_9FIRM</name>
<dbReference type="InterPro" id="IPR038071">
    <property type="entry name" value="UROD/MetE-like_sf"/>
</dbReference>
<evidence type="ECO:0000259" key="1">
    <source>
        <dbReference type="Pfam" id="PF01208"/>
    </source>
</evidence>
<protein>
    <submittedName>
        <fullName evidence="2">Uroporphyrinogen-III decarboxylase</fullName>
    </submittedName>
</protein>